<keyword evidence="3" id="KW-1185">Reference proteome</keyword>
<dbReference type="RefSeq" id="WP_089687397.1">
    <property type="nucleotide sequence ID" value="NZ_FNFO01000013.1"/>
</dbReference>
<evidence type="ECO:0000259" key="1">
    <source>
        <dbReference type="Pfam" id="PF18962"/>
    </source>
</evidence>
<dbReference type="EMBL" id="FNFO01000013">
    <property type="protein sequence ID" value="SDM39811.1"/>
    <property type="molecule type" value="Genomic_DNA"/>
</dbReference>
<dbReference type="NCBIfam" id="TIGR04183">
    <property type="entry name" value="Por_Secre_tail"/>
    <property type="match status" value="1"/>
</dbReference>
<accession>A0A1G9SWK3</accession>
<protein>
    <submittedName>
        <fullName evidence="2">Por secretion system C-terminal sorting domain-containing protein</fullName>
    </submittedName>
</protein>
<reference evidence="2 3" key="1">
    <citation type="submission" date="2016-10" db="EMBL/GenBank/DDBJ databases">
        <authorList>
            <person name="de Groot N.N."/>
        </authorList>
    </citation>
    <scope>NUCLEOTIDE SEQUENCE [LARGE SCALE GENOMIC DNA]</scope>
    <source>
        <strain evidence="2 3">DSM 25186</strain>
    </source>
</reference>
<sequence length="331" mass="36624">MKPLLLIVGMLWAGNLMAQARIVRAEWFIGADPGVGQATPFAAITADTLVQLETALAVDTYMPGVYRWHARVQDDSSRWSHTFSRSFLITHEPVTAPVTTLEWFWDEDPGIGQATTVPGISGDSVAVSWMIDVHALTPGVHALYTRVRNASGTWSHTYRRSTLVRAEPQAPIAQINYTYATEEDTLAYTYTFAEPRHYVDLNFEPETTQLVDAVYRMCFTAVRTDGVASAPECRTFEFNDTATGLAALSASALHVYPNPSDGTFRLELPEGRTQTTYLTLLNAQGGEVYRREVAPQADATVALDFRTERAGVYLLVLETGASLRVQRLVIQ</sequence>
<evidence type="ECO:0000313" key="2">
    <source>
        <dbReference type="EMBL" id="SDM39811.1"/>
    </source>
</evidence>
<gene>
    <name evidence="2" type="ORF">SAMN05421823_11318</name>
</gene>
<feature type="domain" description="Secretion system C-terminal sorting" evidence="1">
    <location>
        <begin position="255"/>
        <end position="330"/>
    </location>
</feature>
<dbReference type="InterPro" id="IPR026444">
    <property type="entry name" value="Secre_tail"/>
</dbReference>
<proteinExistence type="predicted"/>
<evidence type="ECO:0000313" key="3">
    <source>
        <dbReference type="Proteomes" id="UP000198510"/>
    </source>
</evidence>
<dbReference type="STRING" id="1075417.SAMN05421823_11318"/>
<dbReference type="OrthoDB" id="1081439at2"/>
<name>A0A1G9SWK3_9BACT</name>
<dbReference type="Proteomes" id="UP000198510">
    <property type="component" value="Unassembled WGS sequence"/>
</dbReference>
<organism evidence="2 3">
    <name type="scientific">Catalinimonas alkaloidigena</name>
    <dbReference type="NCBI Taxonomy" id="1075417"/>
    <lineage>
        <taxon>Bacteria</taxon>
        <taxon>Pseudomonadati</taxon>
        <taxon>Bacteroidota</taxon>
        <taxon>Cytophagia</taxon>
        <taxon>Cytophagales</taxon>
        <taxon>Catalimonadaceae</taxon>
        <taxon>Catalinimonas</taxon>
    </lineage>
</organism>
<dbReference type="Pfam" id="PF18962">
    <property type="entry name" value="Por_Secre_tail"/>
    <property type="match status" value="1"/>
</dbReference>
<dbReference type="AlphaFoldDB" id="A0A1G9SWK3"/>